<keyword evidence="1 6" id="KW-0575">Peroxidase</keyword>
<dbReference type="KEGG" id="hfl:PUV54_15795"/>
<dbReference type="EC" id="1.11.1.27" evidence="6"/>
<dbReference type="InterPro" id="IPR013740">
    <property type="entry name" value="Redoxin"/>
</dbReference>
<evidence type="ECO:0000256" key="4">
    <source>
        <dbReference type="ARBA" id="ARBA00023284"/>
    </source>
</evidence>
<keyword evidence="4 6" id="KW-0676">Redox-active center</keyword>
<evidence type="ECO:0000256" key="1">
    <source>
        <dbReference type="ARBA" id="ARBA00022559"/>
    </source>
</evidence>
<dbReference type="Pfam" id="PF08534">
    <property type="entry name" value="Redoxin"/>
    <property type="match status" value="1"/>
</dbReference>
<accession>A0AAE9ZEN8</accession>
<dbReference type="GO" id="GO:0008379">
    <property type="term" value="F:thioredoxin peroxidase activity"/>
    <property type="evidence" value="ECO:0007669"/>
    <property type="project" value="InterPro"/>
</dbReference>
<evidence type="ECO:0000256" key="6">
    <source>
        <dbReference type="RuleBase" id="RU366011"/>
    </source>
</evidence>
<dbReference type="PANTHER" id="PTHR10430:SF16">
    <property type="entry name" value="PEROXIREDOXIN-5, MITOCHONDRIAL"/>
    <property type="match status" value="1"/>
</dbReference>
<reference evidence="8" key="1">
    <citation type="submission" date="2023-02" db="EMBL/GenBank/DDBJ databases">
        <title>Genome sequence of Hyphococcus flavus.</title>
        <authorList>
            <person name="Rong J.-C."/>
            <person name="Zhao Q."/>
            <person name="Yi M."/>
            <person name="Wu J.-Y."/>
        </authorList>
    </citation>
    <scope>NUCLEOTIDE SEQUENCE</scope>
    <source>
        <strain evidence="8">MCCC 1K03223</strain>
    </source>
</reference>
<dbReference type="RefSeq" id="WP_274493302.1">
    <property type="nucleotide sequence ID" value="NZ_CP118166.1"/>
</dbReference>
<dbReference type="Gene3D" id="3.40.30.10">
    <property type="entry name" value="Glutaredoxin"/>
    <property type="match status" value="1"/>
</dbReference>
<gene>
    <name evidence="8" type="ORF">PUV54_15795</name>
</gene>
<dbReference type="GO" id="GO:0042744">
    <property type="term" value="P:hydrogen peroxide catabolic process"/>
    <property type="evidence" value="ECO:0007669"/>
    <property type="project" value="TreeGrafter"/>
</dbReference>
<evidence type="ECO:0000313" key="8">
    <source>
        <dbReference type="EMBL" id="WDI31413.1"/>
    </source>
</evidence>
<dbReference type="EMBL" id="CP118166">
    <property type="protein sequence ID" value="WDI31413.1"/>
    <property type="molecule type" value="Genomic_DNA"/>
</dbReference>
<dbReference type="Proteomes" id="UP001214043">
    <property type="component" value="Chromosome"/>
</dbReference>
<dbReference type="PROSITE" id="PS51352">
    <property type="entry name" value="THIOREDOXIN_2"/>
    <property type="match status" value="1"/>
</dbReference>
<keyword evidence="9" id="KW-1185">Reference proteome</keyword>
<feature type="domain" description="Thioredoxin" evidence="7">
    <location>
        <begin position="3"/>
        <end position="160"/>
    </location>
</feature>
<comment type="similarity">
    <text evidence="6">Belongs to the peroxiredoxin family. Prx5 subfamily.</text>
</comment>
<dbReference type="GO" id="GO:0045454">
    <property type="term" value="P:cell redox homeostasis"/>
    <property type="evidence" value="ECO:0007669"/>
    <property type="project" value="TreeGrafter"/>
</dbReference>
<dbReference type="CDD" id="cd03013">
    <property type="entry name" value="PRX5_like"/>
    <property type="match status" value="1"/>
</dbReference>
<comment type="function">
    <text evidence="6">Thiol-specific peroxidase that catalyzes the reduction of hydrogen peroxide and organic hydroperoxides to water and alcohols, respectively. Plays a role in cell protection against oxidative stress by detoxifying peroxides.</text>
</comment>
<dbReference type="AlphaFoldDB" id="A0AAE9ZEN8"/>
<dbReference type="SUPFAM" id="SSF52833">
    <property type="entry name" value="Thioredoxin-like"/>
    <property type="match status" value="1"/>
</dbReference>
<evidence type="ECO:0000313" key="9">
    <source>
        <dbReference type="Proteomes" id="UP001214043"/>
    </source>
</evidence>
<dbReference type="InterPro" id="IPR036249">
    <property type="entry name" value="Thioredoxin-like_sf"/>
</dbReference>
<dbReference type="GO" id="GO:0034599">
    <property type="term" value="P:cellular response to oxidative stress"/>
    <property type="evidence" value="ECO:0007669"/>
    <property type="project" value="InterPro"/>
</dbReference>
<sequence length="160" mass="16745">MSISVGDKIPNVKVMLATAEGPQEAETGALFGGGKVALFSVPGAFTPTCSAKHLPGFVEKSEEFKSKGVDKIVCMSVNDAFVMDAWGKDQNAGGKVEMMADGNGDFARALGLTMDGKGFGMGERSQRFSAVIEDGVVKHLNVEQPGAFDVSSADHMLGQL</sequence>
<evidence type="ECO:0000256" key="5">
    <source>
        <dbReference type="PIRSR" id="PIRSR637944-1"/>
    </source>
</evidence>
<name>A0AAE9ZEN8_9PROT</name>
<protein>
    <recommendedName>
        <fullName evidence="6">Glutathione-dependent peroxiredoxin</fullName>
        <ecNumber evidence="6">1.11.1.27</ecNumber>
    </recommendedName>
</protein>
<evidence type="ECO:0000256" key="3">
    <source>
        <dbReference type="ARBA" id="ARBA00023002"/>
    </source>
</evidence>
<evidence type="ECO:0000259" key="7">
    <source>
        <dbReference type="PROSITE" id="PS51352"/>
    </source>
</evidence>
<proteinExistence type="inferred from homology"/>
<organism evidence="8 9">
    <name type="scientific">Hyphococcus flavus</name>
    <dbReference type="NCBI Taxonomy" id="1866326"/>
    <lineage>
        <taxon>Bacteria</taxon>
        <taxon>Pseudomonadati</taxon>
        <taxon>Pseudomonadota</taxon>
        <taxon>Alphaproteobacteria</taxon>
        <taxon>Parvularculales</taxon>
        <taxon>Parvularculaceae</taxon>
        <taxon>Hyphococcus</taxon>
    </lineage>
</organism>
<feature type="active site" description="Cysteine sulfenic acid (-SOH) intermediate" evidence="5">
    <location>
        <position position="49"/>
    </location>
</feature>
<keyword evidence="3 6" id="KW-0560">Oxidoreductase</keyword>
<dbReference type="InterPro" id="IPR037944">
    <property type="entry name" value="PRX5-like"/>
</dbReference>
<comment type="catalytic activity">
    <reaction evidence="6">
        <text>a hydroperoxide + 2 glutathione = an alcohol + glutathione disulfide + H2O</text>
        <dbReference type="Rhea" id="RHEA:62632"/>
        <dbReference type="ChEBI" id="CHEBI:15377"/>
        <dbReference type="ChEBI" id="CHEBI:30879"/>
        <dbReference type="ChEBI" id="CHEBI:35924"/>
        <dbReference type="ChEBI" id="CHEBI:57925"/>
        <dbReference type="ChEBI" id="CHEBI:58297"/>
        <dbReference type="EC" id="1.11.1.27"/>
    </reaction>
</comment>
<evidence type="ECO:0000256" key="2">
    <source>
        <dbReference type="ARBA" id="ARBA00022862"/>
    </source>
</evidence>
<dbReference type="PANTHER" id="PTHR10430">
    <property type="entry name" value="PEROXIREDOXIN"/>
    <property type="match status" value="1"/>
</dbReference>
<dbReference type="FunFam" id="3.40.30.10:FF:000020">
    <property type="entry name" value="Peroxiredoxin"/>
    <property type="match status" value="1"/>
</dbReference>
<dbReference type="GO" id="GO:0005737">
    <property type="term" value="C:cytoplasm"/>
    <property type="evidence" value="ECO:0007669"/>
    <property type="project" value="TreeGrafter"/>
</dbReference>
<keyword evidence="2 6" id="KW-0049">Antioxidant</keyword>
<dbReference type="InterPro" id="IPR013766">
    <property type="entry name" value="Thioredoxin_domain"/>
</dbReference>